<accession>A0A1G9EMD1</accession>
<dbReference type="InterPro" id="IPR014330">
    <property type="entry name" value="RNA-bd_S4-rel_YaaA"/>
</dbReference>
<protein>
    <submittedName>
        <fullName evidence="2">S4 domain protein YaaA</fullName>
    </submittedName>
</protein>
<dbReference type="EMBL" id="FNFY01000009">
    <property type="protein sequence ID" value="SDK77290.1"/>
    <property type="molecule type" value="Genomic_DNA"/>
</dbReference>
<dbReference type="NCBIfam" id="TIGR02988">
    <property type="entry name" value="YaaA_near_RecF"/>
    <property type="match status" value="1"/>
</dbReference>
<name>A0A1G9EMD1_9BACL</name>
<reference evidence="3" key="1">
    <citation type="submission" date="2016-10" db="EMBL/GenBank/DDBJ databases">
        <authorList>
            <person name="Varghese N."/>
            <person name="Submissions S."/>
        </authorList>
    </citation>
    <scope>NUCLEOTIDE SEQUENCE [LARGE SCALE GENOMIC DNA]</scope>
    <source>
        <strain evidence="3">CGMCC 1.8895</strain>
    </source>
</reference>
<evidence type="ECO:0000256" key="1">
    <source>
        <dbReference type="PROSITE-ProRule" id="PRU00182"/>
    </source>
</evidence>
<dbReference type="AlphaFoldDB" id="A0A1G9EMD1"/>
<dbReference type="RefSeq" id="WP_052255238.1">
    <property type="nucleotide sequence ID" value="NZ_FNFY01000009.1"/>
</dbReference>
<gene>
    <name evidence="2" type="ORF">SAMN05216216_10951</name>
</gene>
<organism evidence="2 3">
    <name type="scientific">Lacicoccus qingdaonensis</name>
    <dbReference type="NCBI Taxonomy" id="576118"/>
    <lineage>
        <taxon>Bacteria</taxon>
        <taxon>Bacillati</taxon>
        <taxon>Bacillota</taxon>
        <taxon>Bacilli</taxon>
        <taxon>Bacillales</taxon>
        <taxon>Salinicoccaceae</taxon>
        <taxon>Lacicoccus</taxon>
    </lineage>
</organism>
<keyword evidence="3" id="KW-1185">Reference proteome</keyword>
<dbReference type="Proteomes" id="UP000199008">
    <property type="component" value="Unassembled WGS sequence"/>
</dbReference>
<dbReference type="Gene3D" id="3.10.290.10">
    <property type="entry name" value="RNA-binding S4 domain"/>
    <property type="match status" value="1"/>
</dbReference>
<dbReference type="InterPro" id="IPR036986">
    <property type="entry name" value="S4_RNA-bd_sf"/>
</dbReference>
<dbReference type="OrthoDB" id="9811532at2"/>
<dbReference type="PROSITE" id="PS50889">
    <property type="entry name" value="S4"/>
    <property type="match status" value="1"/>
</dbReference>
<keyword evidence="1" id="KW-0694">RNA-binding</keyword>
<dbReference type="SUPFAM" id="SSF55174">
    <property type="entry name" value="Alpha-L RNA-binding motif"/>
    <property type="match status" value="1"/>
</dbReference>
<dbReference type="GO" id="GO:0003723">
    <property type="term" value="F:RNA binding"/>
    <property type="evidence" value="ECO:0007669"/>
    <property type="project" value="UniProtKB-KW"/>
</dbReference>
<dbReference type="STRING" id="576118.SAMN05216216_10951"/>
<sequence length="71" mass="8152">METKIFGDIITLGQFLKLEGIIGSGGQAKWFLSENVVYINDEVEDRRGKKLQHGDVIKSDEFGQYKIEYKQ</sequence>
<dbReference type="Pfam" id="PF13275">
    <property type="entry name" value="S4_2"/>
    <property type="match status" value="1"/>
</dbReference>
<proteinExistence type="predicted"/>
<evidence type="ECO:0000313" key="3">
    <source>
        <dbReference type="Proteomes" id="UP000199008"/>
    </source>
</evidence>
<evidence type="ECO:0000313" key="2">
    <source>
        <dbReference type="EMBL" id="SDK77290.1"/>
    </source>
</evidence>